<protein>
    <recommendedName>
        <fullName evidence="6">Lipoprotein</fullName>
    </recommendedName>
</protein>
<keyword evidence="3" id="KW-0732">Signal</keyword>
<keyword evidence="1" id="KW-0175">Coiled coil</keyword>
<feature type="coiled-coil region" evidence="1">
    <location>
        <begin position="47"/>
        <end position="78"/>
    </location>
</feature>
<organism evidence="4 5">
    <name type="scientific">Gloeothece verrucosa (strain PCC 7822)</name>
    <name type="common">Cyanothece sp. (strain PCC 7822)</name>
    <dbReference type="NCBI Taxonomy" id="497965"/>
    <lineage>
        <taxon>Bacteria</taxon>
        <taxon>Bacillati</taxon>
        <taxon>Cyanobacteriota</taxon>
        <taxon>Cyanophyceae</taxon>
        <taxon>Oscillatoriophycideae</taxon>
        <taxon>Chroococcales</taxon>
        <taxon>Aphanothecaceae</taxon>
        <taxon>Gloeothece</taxon>
        <taxon>Gloeothece verrucosa</taxon>
    </lineage>
</organism>
<accession>E0U8R5</accession>
<evidence type="ECO:0000256" key="3">
    <source>
        <dbReference type="SAM" id="SignalP"/>
    </source>
</evidence>
<feature type="region of interest" description="Disordered" evidence="2">
    <location>
        <begin position="26"/>
        <end position="46"/>
    </location>
</feature>
<gene>
    <name evidence="4" type="ordered locus">Cyan7822_2972</name>
</gene>
<dbReference type="PROSITE" id="PS51257">
    <property type="entry name" value="PROKAR_LIPOPROTEIN"/>
    <property type="match status" value="1"/>
</dbReference>
<dbReference type="OrthoDB" id="574747at2"/>
<dbReference type="HOGENOM" id="CLU_1388243_0_0_3"/>
<dbReference type="Proteomes" id="UP000008206">
    <property type="component" value="Chromosome"/>
</dbReference>
<sequence>MLRLYLIPVISICVLFSACSNPTVSNTENSITESSEAQKTDESISTAEKTTKNIQSALDKAQLATEKASQKMEAVLEQANKTAKSASKVVNDVITLKTQLEEMSTQAGNTLSAVHSGDFKTAQQEFAQLQKNWQQIKHPVQKTSPEAYREINSYLVNIDTLLKQPNPNHSELARKLSLLADSNLALLDILHAKNNH</sequence>
<dbReference type="RefSeq" id="WP_013323022.1">
    <property type="nucleotide sequence ID" value="NC_014501.1"/>
</dbReference>
<evidence type="ECO:0000256" key="2">
    <source>
        <dbReference type="SAM" id="MobiDB-lite"/>
    </source>
</evidence>
<name>E0U8R5_GLOV7</name>
<dbReference type="AlphaFoldDB" id="E0U8R5"/>
<dbReference type="eggNOG" id="ENOG5032180">
    <property type="taxonomic scope" value="Bacteria"/>
</dbReference>
<proteinExistence type="predicted"/>
<dbReference type="STRING" id="497965.Cyan7822_2972"/>
<keyword evidence="5" id="KW-1185">Reference proteome</keyword>
<evidence type="ECO:0000313" key="5">
    <source>
        <dbReference type="Proteomes" id="UP000008206"/>
    </source>
</evidence>
<feature type="signal peptide" evidence="3">
    <location>
        <begin position="1"/>
        <end position="20"/>
    </location>
</feature>
<evidence type="ECO:0008006" key="6">
    <source>
        <dbReference type="Google" id="ProtNLM"/>
    </source>
</evidence>
<feature type="chain" id="PRO_5003141181" description="Lipoprotein" evidence="3">
    <location>
        <begin position="21"/>
        <end position="196"/>
    </location>
</feature>
<dbReference type="KEGG" id="cyj:Cyan7822_2972"/>
<reference evidence="5" key="1">
    <citation type="journal article" date="2011" name="MBio">
        <title>Novel metabolic attributes of the genus Cyanothece, comprising a group of unicellular nitrogen-fixing Cyanobacteria.</title>
        <authorList>
            <person name="Bandyopadhyay A."/>
            <person name="Elvitigala T."/>
            <person name="Welsh E."/>
            <person name="Stockel J."/>
            <person name="Liberton M."/>
            <person name="Min H."/>
            <person name="Sherman L.A."/>
            <person name="Pakrasi H.B."/>
        </authorList>
    </citation>
    <scope>NUCLEOTIDE SEQUENCE [LARGE SCALE GENOMIC DNA]</scope>
    <source>
        <strain evidence="5">PCC 7822</strain>
    </source>
</reference>
<evidence type="ECO:0000313" key="4">
    <source>
        <dbReference type="EMBL" id="ADN14929.1"/>
    </source>
</evidence>
<evidence type="ECO:0000256" key="1">
    <source>
        <dbReference type="SAM" id="Coils"/>
    </source>
</evidence>
<feature type="compositionally biased region" description="Low complexity" evidence="2">
    <location>
        <begin position="26"/>
        <end position="35"/>
    </location>
</feature>
<dbReference type="EMBL" id="CP002198">
    <property type="protein sequence ID" value="ADN14929.1"/>
    <property type="molecule type" value="Genomic_DNA"/>
</dbReference>